<reference evidence="1" key="1">
    <citation type="journal article" date="2022" name="Int. J. Mol. Sci.">
        <title>Draft Genome of Tanacetum Coccineum: Genomic Comparison of Closely Related Tanacetum-Family Plants.</title>
        <authorList>
            <person name="Yamashiro T."/>
            <person name="Shiraishi A."/>
            <person name="Nakayama K."/>
            <person name="Satake H."/>
        </authorList>
    </citation>
    <scope>NUCLEOTIDE SEQUENCE</scope>
</reference>
<dbReference type="EMBL" id="BQNB010020055">
    <property type="protein sequence ID" value="GJT91848.1"/>
    <property type="molecule type" value="Genomic_DNA"/>
</dbReference>
<organism evidence="1 2">
    <name type="scientific">Tanacetum coccineum</name>
    <dbReference type="NCBI Taxonomy" id="301880"/>
    <lineage>
        <taxon>Eukaryota</taxon>
        <taxon>Viridiplantae</taxon>
        <taxon>Streptophyta</taxon>
        <taxon>Embryophyta</taxon>
        <taxon>Tracheophyta</taxon>
        <taxon>Spermatophyta</taxon>
        <taxon>Magnoliopsida</taxon>
        <taxon>eudicotyledons</taxon>
        <taxon>Gunneridae</taxon>
        <taxon>Pentapetalae</taxon>
        <taxon>asterids</taxon>
        <taxon>campanulids</taxon>
        <taxon>Asterales</taxon>
        <taxon>Asteraceae</taxon>
        <taxon>Asteroideae</taxon>
        <taxon>Anthemideae</taxon>
        <taxon>Anthemidinae</taxon>
        <taxon>Tanacetum</taxon>
    </lineage>
</organism>
<keyword evidence="2" id="KW-1185">Reference proteome</keyword>
<name>A0ABQ5HVH8_9ASTR</name>
<comment type="caution">
    <text evidence="1">The sequence shown here is derived from an EMBL/GenBank/DDBJ whole genome shotgun (WGS) entry which is preliminary data.</text>
</comment>
<sequence length="99" mass="11475">MRLGHLLDQILELFQHHQLFIPFDQFLPKKVRDRFAWVKRQSVIDKATYCHDTTSLAPFVSANEDLMKLKQEVASLLEVPEEGNINEVADDAREKLANL</sequence>
<protein>
    <submittedName>
        <fullName evidence="1">Uncharacterized protein</fullName>
    </submittedName>
</protein>
<proteinExistence type="predicted"/>
<dbReference type="Proteomes" id="UP001151760">
    <property type="component" value="Unassembled WGS sequence"/>
</dbReference>
<reference evidence="1" key="2">
    <citation type="submission" date="2022-01" db="EMBL/GenBank/DDBJ databases">
        <authorList>
            <person name="Yamashiro T."/>
            <person name="Shiraishi A."/>
            <person name="Satake H."/>
            <person name="Nakayama K."/>
        </authorList>
    </citation>
    <scope>NUCLEOTIDE SEQUENCE</scope>
</reference>
<gene>
    <name evidence="1" type="ORF">Tco_1080693</name>
</gene>
<evidence type="ECO:0000313" key="1">
    <source>
        <dbReference type="EMBL" id="GJT91848.1"/>
    </source>
</evidence>
<accession>A0ABQ5HVH8</accession>
<evidence type="ECO:0000313" key="2">
    <source>
        <dbReference type="Proteomes" id="UP001151760"/>
    </source>
</evidence>